<dbReference type="Pfam" id="PF13450">
    <property type="entry name" value="NAD_binding_8"/>
    <property type="match status" value="1"/>
</dbReference>
<dbReference type="InterPro" id="IPR050464">
    <property type="entry name" value="Zeta_carotene_desat/Oxidored"/>
</dbReference>
<protein>
    <submittedName>
        <fullName evidence="2">FAD-dependent oxidoreductase</fullName>
    </submittedName>
</protein>
<dbReference type="InterPro" id="IPR036188">
    <property type="entry name" value="FAD/NAD-bd_sf"/>
</dbReference>
<dbReference type="RefSeq" id="WP_004947728.1">
    <property type="nucleotide sequence ID" value="NZ_JBFADJ010000070.1"/>
</dbReference>
<proteinExistence type="predicted"/>
<dbReference type="PRINTS" id="PR00419">
    <property type="entry name" value="ADXRDTASE"/>
</dbReference>
<dbReference type="OrthoDB" id="8845488at2"/>
<dbReference type="AlphaFoldDB" id="A0A5N5W7W8"/>
<organism evidence="2 3">
    <name type="scientific">Streptomyces mobaraensis</name>
    <name type="common">Streptoverticillium mobaraense</name>
    <dbReference type="NCBI Taxonomy" id="35621"/>
    <lineage>
        <taxon>Bacteria</taxon>
        <taxon>Bacillati</taxon>
        <taxon>Actinomycetota</taxon>
        <taxon>Actinomycetes</taxon>
        <taxon>Kitasatosporales</taxon>
        <taxon>Streptomycetaceae</taxon>
        <taxon>Streptomyces</taxon>
    </lineage>
</organism>
<dbReference type="SUPFAM" id="SSF51905">
    <property type="entry name" value="FAD/NAD(P)-binding domain"/>
    <property type="match status" value="1"/>
</dbReference>
<accession>A0A5N5W7W8</accession>
<sequence length="603" mass="65424">MPELPAAAGPSVDPRRRTLFLGAAAGAASGLAPGTARSASRRAARSADGRRVAVIGAGVGGLTVAHELAERGFAVTVYERRAVPGGKARSLYVPHTGTGGRRDLPGEHGHRGVFGFYHNLPDTLRRIPLPGGRSVHSRLTPVRWGEFARVPGRPDIPVPVARWAPPSLSDANLLIASLAGLLQEGVRLPPWEALFFAKQAVMLLTSCTERRFGQWEYVRWWDFIRADGMSEDYQKFLGGGVQLLQALRAPVASTRTCGQGMESILYDLAGRGSDAGGPFDRVFDAPTSEAWLDPWAAHLRSLGVRFVFGRTVERLDLRGGRIASATTRTAHGTTERIDADWFVVALPADRAVRLWNPALRSADPRLAAMDGLRHTWCGGIQYYLREQAPGIRGHVVHVDSPWKLASIAQSRVWSAPFARTWGDGRVRESLSVVISDWETPGILYGKPARRCTRAEVAREVWAQMKAHLADHAPLDDARLETWNLDEAITEDGSGGLRDDDPFLMNTAGSWDLRPEATTAVGNLFLAADHVRTYSNVDFASMETANEAGRRAAGAILAAAGGTGGGGAAEVRTFRGYEAPEFAAARALDRQRWRQGLRHVLDVG</sequence>
<dbReference type="GO" id="GO:0016491">
    <property type="term" value="F:oxidoreductase activity"/>
    <property type="evidence" value="ECO:0007669"/>
    <property type="project" value="InterPro"/>
</dbReference>
<comment type="caution">
    <text evidence="2">The sequence shown here is derived from an EMBL/GenBank/DDBJ whole genome shotgun (WGS) entry which is preliminary data.</text>
</comment>
<dbReference type="Pfam" id="PF01593">
    <property type="entry name" value="Amino_oxidase"/>
    <property type="match status" value="1"/>
</dbReference>
<dbReference type="InterPro" id="IPR006311">
    <property type="entry name" value="TAT_signal"/>
</dbReference>
<evidence type="ECO:0000313" key="3">
    <source>
        <dbReference type="Proteomes" id="UP000327000"/>
    </source>
</evidence>
<dbReference type="PANTHER" id="PTHR42923:SF46">
    <property type="entry name" value="AMINE OXIDASE"/>
    <property type="match status" value="1"/>
</dbReference>
<gene>
    <name evidence="2" type="ORF">FRZ00_15400</name>
</gene>
<name>A0A5N5W7W8_STRMB</name>
<keyword evidence="3" id="KW-1185">Reference proteome</keyword>
<evidence type="ECO:0000313" key="2">
    <source>
        <dbReference type="EMBL" id="KAB7845087.1"/>
    </source>
</evidence>
<reference evidence="2 3" key="1">
    <citation type="journal article" date="2019" name="Microb. Cell Fact.">
        <title>Exploring novel herbicidin analogues by transcriptional regulator overexpression and MS/MS molecular networking.</title>
        <authorList>
            <person name="Shi Y."/>
            <person name="Gu R."/>
            <person name="Li Y."/>
            <person name="Wang X."/>
            <person name="Ren W."/>
            <person name="Li X."/>
            <person name="Wang L."/>
            <person name="Xie Y."/>
            <person name="Hong B."/>
        </authorList>
    </citation>
    <scope>NUCLEOTIDE SEQUENCE [LARGE SCALE GENOMIC DNA]</scope>
    <source>
        <strain evidence="2 3">US-43</strain>
    </source>
</reference>
<evidence type="ECO:0000259" key="1">
    <source>
        <dbReference type="Pfam" id="PF01593"/>
    </source>
</evidence>
<dbReference type="Proteomes" id="UP000327000">
    <property type="component" value="Unassembled WGS sequence"/>
</dbReference>
<dbReference type="InterPro" id="IPR002937">
    <property type="entry name" value="Amino_oxidase"/>
</dbReference>
<feature type="domain" description="Amine oxidase" evidence="1">
    <location>
        <begin position="300"/>
        <end position="556"/>
    </location>
</feature>
<dbReference type="PROSITE" id="PS51318">
    <property type="entry name" value="TAT"/>
    <property type="match status" value="1"/>
</dbReference>
<dbReference type="PANTHER" id="PTHR42923">
    <property type="entry name" value="PROTOPORPHYRINOGEN OXIDASE"/>
    <property type="match status" value="1"/>
</dbReference>
<dbReference type="Gene3D" id="3.50.50.60">
    <property type="entry name" value="FAD/NAD(P)-binding domain"/>
    <property type="match status" value="1"/>
</dbReference>
<dbReference type="EMBL" id="VOKX01000027">
    <property type="protein sequence ID" value="KAB7845087.1"/>
    <property type="molecule type" value="Genomic_DNA"/>
</dbReference>